<gene>
    <name evidence="6" type="ORF">GLUCOINTEAF2_0202999</name>
</gene>
<dbReference type="SUPFAM" id="SSF46785">
    <property type="entry name" value="Winged helix' DNA-binding domain"/>
    <property type="match status" value="1"/>
</dbReference>
<evidence type="ECO:0000259" key="5">
    <source>
        <dbReference type="PROSITE" id="PS50931"/>
    </source>
</evidence>
<dbReference type="EMBL" id="JUFX02000213">
    <property type="protein sequence ID" value="KPH86106.1"/>
    <property type="molecule type" value="Genomic_DNA"/>
</dbReference>
<evidence type="ECO:0000313" key="7">
    <source>
        <dbReference type="Proteomes" id="UP000031553"/>
    </source>
</evidence>
<dbReference type="Pfam" id="PF03466">
    <property type="entry name" value="LysR_substrate"/>
    <property type="match status" value="1"/>
</dbReference>
<dbReference type="InterPro" id="IPR036390">
    <property type="entry name" value="WH_DNA-bd_sf"/>
</dbReference>
<feature type="domain" description="HTH lysR-type" evidence="5">
    <location>
        <begin position="1"/>
        <end position="58"/>
    </location>
</feature>
<dbReference type="Gene3D" id="1.10.10.10">
    <property type="entry name" value="Winged helix-like DNA-binding domain superfamily/Winged helix DNA-binding domain"/>
    <property type="match status" value="1"/>
</dbReference>
<dbReference type="Gene3D" id="3.40.190.10">
    <property type="entry name" value="Periplasmic binding protein-like II"/>
    <property type="match status" value="2"/>
</dbReference>
<keyword evidence="4" id="KW-0804">Transcription</keyword>
<evidence type="ECO:0000256" key="3">
    <source>
        <dbReference type="ARBA" id="ARBA00023125"/>
    </source>
</evidence>
<dbReference type="OrthoDB" id="7282659at2"/>
<dbReference type="GO" id="GO:0003677">
    <property type="term" value="F:DNA binding"/>
    <property type="evidence" value="ECO:0007669"/>
    <property type="project" value="UniProtKB-KW"/>
</dbReference>
<dbReference type="InterPro" id="IPR036388">
    <property type="entry name" value="WH-like_DNA-bd_sf"/>
</dbReference>
<protein>
    <submittedName>
        <fullName evidence="6">LysR family transcriptional regulator</fullName>
    </submittedName>
</protein>
<dbReference type="SUPFAM" id="SSF53850">
    <property type="entry name" value="Periplasmic binding protein-like II"/>
    <property type="match status" value="1"/>
</dbReference>
<keyword evidence="2" id="KW-0805">Transcription regulation</keyword>
<name>A0A0N0ME61_9PROT</name>
<sequence length="262" mass="28793">MRLAEFRYFLAVIEAGSFGGAAKSLRLQVSTVSRAISRLEDSLGVTLVERSPSGVRATAPGRLTIRHVRRVLKEANALKETLGRINAGETGELRLGFHLPPMNSILSSLLLEWHTIHPGISVTPHEAGESTLHAALTECQIDAALVPDFLLHRYRAGSPIYSERLMAVLPASHSLAGQQELHWSDLQDEVLLAGAWGKDGIGRDFFIARLPSANLRIFESSSMTVFSFVRAGYGVLIFIENWALPQSVWCEDLYCGKEAEKS</sequence>
<reference evidence="6 7" key="1">
    <citation type="submission" date="2015-07" db="EMBL/GenBank/DDBJ databases">
        <title>Draft Genome Sequence of Komagataeibacter intermedius Strain AF2, Isolated from Kombucha Tea.</title>
        <authorList>
            <person name="Santos R.A."/>
            <person name="Berretta A.A."/>
            <person name="Barud H.S."/>
            <person name="Ribeiro S.J."/>
            <person name="Gonzalez-Garcia L.N."/>
            <person name="Zucchi T.D."/>
            <person name="Goldman G.H."/>
            <person name="Riano-Pachon D.M."/>
        </authorList>
    </citation>
    <scope>NUCLEOTIDE SEQUENCE [LARGE SCALE GENOMIC DNA]</scope>
    <source>
        <strain evidence="6 7">AF2</strain>
    </source>
</reference>
<dbReference type="InterPro" id="IPR000847">
    <property type="entry name" value="LysR_HTH_N"/>
</dbReference>
<dbReference type="AlphaFoldDB" id="A0A0N0ME61"/>
<dbReference type="PANTHER" id="PTHR30346:SF0">
    <property type="entry name" value="HCA OPERON TRANSCRIPTIONAL ACTIVATOR HCAR"/>
    <property type="match status" value="1"/>
</dbReference>
<dbReference type="GO" id="GO:0003700">
    <property type="term" value="F:DNA-binding transcription factor activity"/>
    <property type="evidence" value="ECO:0007669"/>
    <property type="project" value="InterPro"/>
</dbReference>
<keyword evidence="3" id="KW-0238">DNA-binding</keyword>
<accession>A0A0N0ME61</accession>
<evidence type="ECO:0000256" key="1">
    <source>
        <dbReference type="ARBA" id="ARBA00009437"/>
    </source>
</evidence>
<evidence type="ECO:0000256" key="2">
    <source>
        <dbReference type="ARBA" id="ARBA00023015"/>
    </source>
</evidence>
<comment type="caution">
    <text evidence="6">The sequence shown here is derived from an EMBL/GenBank/DDBJ whole genome shotgun (WGS) entry which is preliminary data.</text>
</comment>
<organism evidence="6 7">
    <name type="scientific">Komagataeibacter intermedius AF2</name>
    <dbReference type="NCBI Taxonomy" id="1458464"/>
    <lineage>
        <taxon>Bacteria</taxon>
        <taxon>Pseudomonadati</taxon>
        <taxon>Pseudomonadota</taxon>
        <taxon>Alphaproteobacteria</taxon>
        <taxon>Acetobacterales</taxon>
        <taxon>Acetobacteraceae</taxon>
        <taxon>Komagataeibacter</taxon>
    </lineage>
</organism>
<evidence type="ECO:0000313" key="6">
    <source>
        <dbReference type="EMBL" id="KPH86106.1"/>
    </source>
</evidence>
<dbReference type="InterPro" id="IPR005119">
    <property type="entry name" value="LysR_subst-bd"/>
</dbReference>
<comment type="similarity">
    <text evidence="1">Belongs to the LysR transcriptional regulatory family.</text>
</comment>
<evidence type="ECO:0000256" key="4">
    <source>
        <dbReference type="ARBA" id="ARBA00023163"/>
    </source>
</evidence>
<dbReference type="Pfam" id="PF00126">
    <property type="entry name" value="HTH_1"/>
    <property type="match status" value="1"/>
</dbReference>
<dbReference type="FunFam" id="1.10.10.10:FF:000001">
    <property type="entry name" value="LysR family transcriptional regulator"/>
    <property type="match status" value="1"/>
</dbReference>
<dbReference type="Proteomes" id="UP000031553">
    <property type="component" value="Unassembled WGS sequence"/>
</dbReference>
<dbReference type="PANTHER" id="PTHR30346">
    <property type="entry name" value="TRANSCRIPTIONAL DUAL REGULATOR HCAR-RELATED"/>
    <property type="match status" value="1"/>
</dbReference>
<dbReference type="PROSITE" id="PS50931">
    <property type="entry name" value="HTH_LYSR"/>
    <property type="match status" value="1"/>
</dbReference>
<proteinExistence type="inferred from homology"/>
<dbReference type="GO" id="GO:0032993">
    <property type="term" value="C:protein-DNA complex"/>
    <property type="evidence" value="ECO:0007669"/>
    <property type="project" value="TreeGrafter"/>
</dbReference>